<dbReference type="PROSITE" id="PS51007">
    <property type="entry name" value="CYTC"/>
    <property type="match status" value="1"/>
</dbReference>
<comment type="caution">
    <text evidence="7">The sequence shown here is derived from an EMBL/GenBank/DDBJ whole genome shotgun (WGS) entry which is preliminary data.</text>
</comment>
<keyword evidence="5" id="KW-0732">Signal</keyword>
<name>A0A9X3S4I8_9ACTN</name>
<gene>
    <name evidence="7" type="ORF">OM076_29825</name>
</gene>
<feature type="signal peptide" evidence="5">
    <location>
        <begin position="1"/>
        <end position="24"/>
    </location>
</feature>
<evidence type="ECO:0000256" key="3">
    <source>
        <dbReference type="ARBA" id="ARBA00023004"/>
    </source>
</evidence>
<dbReference type="GO" id="GO:0046872">
    <property type="term" value="F:metal ion binding"/>
    <property type="evidence" value="ECO:0007669"/>
    <property type="project" value="UniProtKB-KW"/>
</dbReference>
<protein>
    <submittedName>
        <fullName evidence="7">C-type cytochrome</fullName>
    </submittedName>
</protein>
<dbReference type="GO" id="GO:0020037">
    <property type="term" value="F:heme binding"/>
    <property type="evidence" value="ECO:0007669"/>
    <property type="project" value="InterPro"/>
</dbReference>
<dbReference type="Proteomes" id="UP001149140">
    <property type="component" value="Unassembled WGS sequence"/>
</dbReference>
<evidence type="ECO:0000313" key="8">
    <source>
        <dbReference type="Proteomes" id="UP001149140"/>
    </source>
</evidence>
<keyword evidence="8" id="KW-1185">Reference proteome</keyword>
<keyword evidence="2 4" id="KW-0479">Metal-binding</keyword>
<keyword evidence="1 4" id="KW-0349">Heme</keyword>
<feature type="chain" id="PRO_5040868015" evidence="5">
    <location>
        <begin position="25"/>
        <end position="130"/>
    </location>
</feature>
<evidence type="ECO:0000313" key="7">
    <source>
        <dbReference type="EMBL" id="MDA0164507.1"/>
    </source>
</evidence>
<evidence type="ECO:0000256" key="5">
    <source>
        <dbReference type="SAM" id="SignalP"/>
    </source>
</evidence>
<evidence type="ECO:0000256" key="4">
    <source>
        <dbReference type="PROSITE-ProRule" id="PRU00433"/>
    </source>
</evidence>
<evidence type="ECO:0000256" key="1">
    <source>
        <dbReference type="ARBA" id="ARBA00022617"/>
    </source>
</evidence>
<feature type="domain" description="Cytochrome c" evidence="6">
    <location>
        <begin position="40"/>
        <end position="129"/>
    </location>
</feature>
<dbReference type="InterPro" id="IPR009056">
    <property type="entry name" value="Cyt_c-like_dom"/>
</dbReference>
<dbReference type="Pfam" id="PF00034">
    <property type="entry name" value="Cytochrom_C"/>
    <property type="match status" value="1"/>
</dbReference>
<reference evidence="7" key="1">
    <citation type="submission" date="2022-10" db="EMBL/GenBank/DDBJ databases">
        <title>The WGS of Solirubrobacter ginsenosidimutans DSM 21036.</title>
        <authorList>
            <person name="Jiang Z."/>
        </authorList>
    </citation>
    <scope>NUCLEOTIDE SEQUENCE</scope>
    <source>
        <strain evidence="7">DSM 21036</strain>
    </source>
</reference>
<dbReference type="GO" id="GO:0009055">
    <property type="term" value="F:electron transfer activity"/>
    <property type="evidence" value="ECO:0007669"/>
    <property type="project" value="InterPro"/>
</dbReference>
<evidence type="ECO:0000256" key="2">
    <source>
        <dbReference type="ARBA" id="ARBA00022723"/>
    </source>
</evidence>
<keyword evidence="3 4" id="KW-0408">Iron</keyword>
<dbReference type="AlphaFoldDB" id="A0A9X3S4I8"/>
<dbReference type="SUPFAM" id="SSF46626">
    <property type="entry name" value="Cytochrome c"/>
    <property type="match status" value="1"/>
</dbReference>
<dbReference type="InterPro" id="IPR036909">
    <property type="entry name" value="Cyt_c-like_dom_sf"/>
</dbReference>
<dbReference type="Gene3D" id="1.10.760.10">
    <property type="entry name" value="Cytochrome c-like domain"/>
    <property type="match status" value="1"/>
</dbReference>
<organism evidence="7 8">
    <name type="scientific">Solirubrobacter ginsenosidimutans</name>
    <dbReference type="NCBI Taxonomy" id="490573"/>
    <lineage>
        <taxon>Bacteria</taxon>
        <taxon>Bacillati</taxon>
        <taxon>Actinomycetota</taxon>
        <taxon>Thermoleophilia</taxon>
        <taxon>Solirubrobacterales</taxon>
        <taxon>Solirubrobacteraceae</taxon>
        <taxon>Solirubrobacter</taxon>
    </lineage>
</organism>
<evidence type="ECO:0000259" key="6">
    <source>
        <dbReference type="PROSITE" id="PS51007"/>
    </source>
</evidence>
<dbReference type="RefSeq" id="WP_270043760.1">
    <property type="nucleotide sequence ID" value="NZ_JAPDOD010000034.1"/>
</dbReference>
<dbReference type="EMBL" id="JAPDOD010000034">
    <property type="protein sequence ID" value="MDA0164507.1"/>
    <property type="molecule type" value="Genomic_DNA"/>
</dbReference>
<accession>A0A9X3S4I8</accession>
<proteinExistence type="predicted"/>
<sequence>MRATSLAAGGLACAGAAMTIAAFAGGGQALPKPTPAHAVTTADRGAQVFIEQGCGSCHTFAPANARGGIGPDLALSLNGRTRAYVLQSIVAPNAEVAQGWNPDTMPGDYGQRIAPEDLVPLADYLLKGAE</sequence>